<reference evidence="2 3" key="1">
    <citation type="submission" date="2013-03" db="EMBL/GenBank/DDBJ databases">
        <authorList>
            <person name="Warren W."/>
            <person name="Wilson R.K."/>
        </authorList>
    </citation>
    <scope>NUCLEOTIDE SEQUENCE</scope>
</reference>
<sequence>HPGQQLQRVRQVPSSAGQPGVSCLPVGQDSGPAARHVGASSTAVGFCTARASPTSAIPCATARGPIDCPRAEECGCTVRDWQAAPPVAPVWDPLGEASGAPEASGDLENLYV</sequence>
<accession>A0A7N9D8T5</accession>
<evidence type="ECO:0000313" key="2">
    <source>
        <dbReference type="Ensembl" id="ENSMFAP00000060478.1"/>
    </source>
</evidence>
<reference evidence="2" key="2">
    <citation type="submission" date="2025-08" db="UniProtKB">
        <authorList>
            <consortium name="Ensembl"/>
        </authorList>
    </citation>
    <scope>IDENTIFICATION</scope>
</reference>
<feature type="compositionally biased region" description="Polar residues" evidence="1">
    <location>
        <begin position="1"/>
        <end position="17"/>
    </location>
</feature>
<organism evidence="2 3">
    <name type="scientific">Macaca fascicularis</name>
    <name type="common">Crab-eating macaque</name>
    <name type="synonym">Cynomolgus monkey</name>
    <dbReference type="NCBI Taxonomy" id="9541"/>
    <lineage>
        <taxon>Eukaryota</taxon>
        <taxon>Metazoa</taxon>
        <taxon>Chordata</taxon>
        <taxon>Craniata</taxon>
        <taxon>Vertebrata</taxon>
        <taxon>Euteleostomi</taxon>
        <taxon>Mammalia</taxon>
        <taxon>Eutheria</taxon>
        <taxon>Euarchontoglires</taxon>
        <taxon>Primates</taxon>
        <taxon>Haplorrhini</taxon>
        <taxon>Catarrhini</taxon>
        <taxon>Cercopithecidae</taxon>
        <taxon>Cercopithecinae</taxon>
        <taxon>Macaca</taxon>
    </lineage>
</organism>
<feature type="region of interest" description="Disordered" evidence="1">
    <location>
        <begin position="1"/>
        <end position="35"/>
    </location>
</feature>
<dbReference type="GeneTree" id="ENSGT01030000240313"/>
<proteinExistence type="predicted"/>
<evidence type="ECO:0000256" key="1">
    <source>
        <dbReference type="SAM" id="MobiDB-lite"/>
    </source>
</evidence>
<reference evidence="2" key="3">
    <citation type="submission" date="2025-09" db="UniProtKB">
        <authorList>
            <consortium name="Ensembl"/>
        </authorList>
    </citation>
    <scope>IDENTIFICATION</scope>
</reference>
<dbReference type="AlphaFoldDB" id="A0A7N9D8T5"/>
<protein>
    <submittedName>
        <fullName evidence="2">Uncharacterized protein</fullName>
    </submittedName>
</protein>
<dbReference type="Ensembl" id="ENSMFAT00000078300.1">
    <property type="protein sequence ID" value="ENSMFAP00000060478.1"/>
    <property type="gene ID" value="ENSMFAG00000048777.1"/>
</dbReference>
<name>A0A7N9D8T5_MACFA</name>
<dbReference type="Proteomes" id="UP000233100">
    <property type="component" value="Chromosome 2"/>
</dbReference>
<evidence type="ECO:0000313" key="3">
    <source>
        <dbReference type="Proteomes" id="UP000233100"/>
    </source>
</evidence>
<keyword evidence="3" id="KW-1185">Reference proteome</keyword>